<organism evidence="1 2">
    <name type="scientific">Strongyloides venezuelensis</name>
    <name type="common">Threadworm</name>
    <dbReference type="NCBI Taxonomy" id="75913"/>
    <lineage>
        <taxon>Eukaryota</taxon>
        <taxon>Metazoa</taxon>
        <taxon>Ecdysozoa</taxon>
        <taxon>Nematoda</taxon>
        <taxon>Chromadorea</taxon>
        <taxon>Rhabditida</taxon>
        <taxon>Tylenchina</taxon>
        <taxon>Panagrolaimomorpha</taxon>
        <taxon>Strongyloidoidea</taxon>
        <taxon>Strongyloididae</taxon>
        <taxon>Strongyloides</taxon>
    </lineage>
</organism>
<accession>A0A0K0G5D7</accession>
<dbReference type="WBParaSite" id="SVE_1995400.1">
    <property type="protein sequence ID" value="SVE_1995400.1"/>
    <property type="gene ID" value="SVE_1995400"/>
</dbReference>
<sequence length="91" mass="10601">MGLQSEFHYGEVSRLKPFNNTIVFNKELHYDCNNKNFVIITMIEKENNISYKLTNVIAGNNGSPNSCCIKENGKMKQFIDNYFIDVQRINF</sequence>
<evidence type="ECO:0000313" key="2">
    <source>
        <dbReference type="WBParaSite" id="SVE_1995400.1"/>
    </source>
</evidence>
<name>A0A0K0G5D7_STRVS</name>
<keyword evidence="1" id="KW-1185">Reference proteome</keyword>
<dbReference type="Proteomes" id="UP000035680">
    <property type="component" value="Unassembled WGS sequence"/>
</dbReference>
<reference evidence="1" key="1">
    <citation type="submission" date="2014-07" db="EMBL/GenBank/DDBJ databases">
        <authorList>
            <person name="Martin A.A"/>
            <person name="De Silva N."/>
        </authorList>
    </citation>
    <scope>NUCLEOTIDE SEQUENCE</scope>
</reference>
<evidence type="ECO:0000313" key="1">
    <source>
        <dbReference type="Proteomes" id="UP000035680"/>
    </source>
</evidence>
<proteinExistence type="predicted"/>
<dbReference type="AlphaFoldDB" id="A0A0K0G5D7"/>
<reference evidence="2" key="2">
    <citation type="submission" date="2015-08" db="UniProtKB">
        <authorList>
            <consortium name="WormBaseParasite"/>
        </authorList>
    </citation>
    <scope>IDENTIFICATION</scope>
</reference>
<protein>
    <submittedName>
        <fullName evidence="2">Uncharacterized protein</fullName>
    </submittedName>
</protein>